<dbReference type="InterPro" id="IPR001466">
    <property type="entry name" value="Beta-lactam-related"/>
</dbReference>
<dbReference type="Proteomes" id="UP000198670">
    <property type="component" value="Unassembled WGS sequence"/>
</dbReference>
<dbReference type="Gene3D" id="3.40.710.10">
    <property type="entry name" value="DD-peptidase/beta-lactamase superfamily"/>
    <property type="match status" value="1"/>
</dbReference>
<dbReference type="PANTHER" id="PTHR46825:SF15">
    <property type="entry name" value="BETA-LACTAMASE-RELATED DOMAIN-CONTAINING PROTEIN"/>
    <property type="match status" value="1"/>
</dbReference>
<dbReference type="RefSeq" id="WP_090631033.1">
    <property type="nucleotide sequence ID" value="NZ_FOQO01000013.1"/>
</dbReference>
<reference evidence="2 3" key="1">
    <citation type="submission" date="2016-10" db="EMBL/GenBank/DDBJ databases">
        <authorList>
            <person name="de Groot N.N."/>
        </authorList>
    </citation>
    <scope>NUCLEOTIDE SEQUENCE [LARGE SCALE GENOMIC DNA]</scope>
    <source>
        <strain evidence="2 3">RK1</strain>
    </source>
</reference>
<dbReference type="SUPFAM" id="SSF56601">
    <property type="entry name" value="beta-lactamase/transpeptidase-like"/>
    <property type="match status" value="1"/>
</dbReference>
<feature type="domain" description="Beta-lactamase-related" evidence="1">
    <location>
        <begin position="29"/>
        <end position="209"/>
    </location>
</feature>
<protein>
    <submittedName>
        <fullName evidence="2">Beta-lactamase</fullName>
    </submittedName>
</protein>
<dbReference type="InterPro" id="IPR012338">
    <property type="entry name" value="Beta-lactam/transpept-like"/>
</dbReference>
<sequence>MINKYLFALLFIVLPYLVPAQQQRLGNMDDFIAKQVVDYQMPGLAIGIIHNHKVLFKKGYGTTSLPNGNPVDTQTVFPISSCTKAFTAMALAILVEENKLNWDDKVIQYLPDFKLSDPWITKELTIVDLLSHRSGLATFDGDLLWYGTSYTRKEIAEKIRHAPIRNDFRTEMGYQNVMYLVAGLVVEAISGKTWESFVNEKIFVPLSMRYLYASGRDTLIVIFNDPFVPPGAVIFERGTDKKVKSFKLNIDSQDFLFGDLDFRSVFSPL</sequence>
<evidence type="ECO:0000259" key="1">
    <source>
        <dbReference type="Pfam" id="PF00144"/>
    </source>
</evidence>
<dbReference type="Pfam" id="PF00144">
    <property type="entry name" value="Beta-lactamase"/>
    <property type="match status" value="1"/>
</dbReference>
<name>A0A1I3TNB9_9SPHI</name>
<dbReference type="PANTHER" id="PTHR46825">
    <property type="entry name" value="D-ALANYL-D-ALANINE-CARBOXYPEPTIDASE/ENDOPEPTIDASE AMPH"/>
    <property type="match status" value="1"/>
</dbReference>
<keyword evidence="3" id="KW-1185">Reference proteome</keyword>
<proteinExistence type="predicted"/>
<evidence type="ECO:0000313" key="3">
    <source>
        <dbReference type="Proteomes" id="UP000198670"/>
    </source>
</evidence>
<organism evidence="2 3">
    <name type="scientific">Parapedobacter indicus</name>
    <dbReference type="NCBI Taxonomy" id="1477437"/>
    <lineage>
        <taxon>Bacteria</taxon>
        <taxon>Pseudomonadati</taxon>
        <taxon>Bacteroidota</taxon>
        <taxon>Sphingobacteriia</taxon>
        <taxon>Sphingobacteriales</taxon>
        <taxon>Sphingobacteriaceae</taxon>
        <taxon>Parapedobacter</taxon>
    </lineage>
</organism>
<dbReference type="AlphaFoldDB" id="A0A1I3TNB9"/>
<evidence type="ECO:0000313" key="2">
    <source>
        <dbReference type="EMBL" id="SFJ72345.1"/>
    </source>
</evidence>
<dbReference type="STRING" id="1477437.SAMN05444682_11314"/>
<accession>A0A1I3TNB9</accession>
<dbReference type="InterPro" id="IPR050491">
    <property type="entry name" value="AmpC-like"/>
</dbReference>
<dbReference type="OrthoDB" id="1522765at2"/>
<gene>
    <name evidence="2" type="ORF">SAMN05444682_11314</name>
</gene>
<dbReference type="EMBL" id="FOQO01000013">
    <property type="protein sequence ID" value="SFJ72345.1"/>
    <property type="molecule type" value="Genomic_DNA"/>
</dbReference>